<comment type="caution">
    <text evidence="1">The sequence shown here is derived from an EMBL/GenBank/DDBJ whole genome shotgun (WGS) entry which is preliminary data.</text>
</comment>
<name>A0A9P6FID4_9FUNG</name>
<proteinExistence type="predicted"/>
<accession>A0A9P6FID4</accession>
<dbReference type="AlphaFoldDB" id="A0A9P6FID4"/>
<gene>
    <name evidence="1" type="ORF">EC957_009268</name>
</gene>
<dbReference type="EMBL" id="JAAAXW010000005">
    <property type="protein sequence ID" value="KAF9551383.1"/>
    <property type="molecule type" value="Genomic_DNA"/>
</dbReference>
<sequence length="124" mass="13568">MSFGAGVGRQSWLAVSYFQLSHGVMAAQEPAPALLLDGTWGILHLPSQVRLYLVDKLELDGESLTRSDVFAPSAYHFRREDQRDLGETGADAAVMAAFVARWHANQGTDQFLGLGMDEDILLGF</sequence>
<evidence type="ECO:0000313" key="2">
    <source>
        <dbReference type="Proteomes" id="UP000723463"/>
    </source>
</evidence>
<protein>
    <submittedName>
        <fullName evidence="1">Uncharacterized protein</fullName>
    </submittedName>
</protein>
<keyword evidence="2" id="KW-1185">Reference proteome</keyword>
<dbReference type="Proteomes" id="UP000723463">
    <property type="component" value="Unassembled WGS sequence"/>
</dbReference>
<reference evidence="1" key="1">
    <citation type="journal article" date="2020" name="Fungal Divers.">
        <title>Resolving the Mortierellaceae phylogeny through synthesis of multi-gene phylogenetics and phylogenomics.</title>
        <authorList>
            <person name="Vandepol N."/>
            <person name="Liber J."/>
            <person name="Desiro A."/>
            <person name="Na H."/>
            <person name="Kennedy M."/>
            <person name="Barry K."/>
            <person name="Grigoriev I.V."/>
            <person name="Miller A.N."/>
            <person name="O'Donnell K."/>
            <person name="Stajich J.E."/>
            <person name="Bonito G."/>
        </authorList>
    </citation>
    <scope>NUCLEOTIDE SEQUENCE</scope>
    <source>
        <strain evidence="1">NRRL 2591</strain>
    </source>
</reference>
<organism evidence="1 2">
    <name type="scientific">Mortierella hygrophila</name>
    <dbReference type="NCBI Taxonomy" id="979708"/>
    <lineage>
        <taxon>Eukaryota</taxon>
        <taxon>Fungi</taxon>
        <taxon>Fungi incertae sedis</taxon>
        <taxon>Mucoromycota</taxon>
        <taxon>Mortierellomycotina</taxon>
        <taxon>Mortierellomycetes</taxon>
        <taxon>Mortierellales</taxon>
        <taxon>Mortierellaceae</taxon>
        <taxon>Mortierella</taxon>
    </lineage>
</organism>
<evidence type="ECO:0000313" key="1">
    <source>
        <dbReference type="EMBL" id="KAF9551383.1"/>
    </source>
</evidence>